<evidence type="ECO:0000313" key="2">
    <source>
        <dbReference type="Proteomes" id="UP000294360"/>
    </source>
</evidence>
<name>A0A4U8Z043_METTU</name>
<protein>
    <submittedName>
        <fullName evidence="1">Uncharacterized protein</fullName>
    </submittedName>
</protein>
<accession>A0A4U8Z043</accession>
<dbReference type="Proteomes" id="UP000294360">
    <property type="component" value="Chromosome"/>
</dbReference>
<proteinExistence type="predicted"/>
<dbReference type="EMBL" id="LR536450">
    <property type="protein sequence ID" value="VFU07296.1"/>
    <property type="molecule type" value="Genomic_DNA"/>
</dbReference>
<evidence type="ECO:0000313" key="1">
    <source>
        <dbReference type="EMBL" id="VFU07296.1"/>
    </source>
</evidence>
<dbReference type="AlphaFoldDB" id="A0A4U8Z043"/>
<organism evidence="1 2">
    <name type="scientific">Methylocella tundrae</name>
    <dbReference type="NCBI Taxonomy" id="227605"/>
    <lineage>
        <taxon>Bacteria</taxon>
        <taxon>Pseudomonadati</taxon>
        <taxon>Pseudomonadota</taxon>
        <taxon>Alphaproteobacteria</taxon>
        <taxon>Hyphomicrobiales</taxon>
        <taxon>Beijerinckiaceae</taxon>
        <taxon>Methylocella</taxon>
    </lineage>
</organism>
<gene>
    <name evidence="1" type="ORF">MTUNDRAET4_0403</name>
</gene>
<reference evidence="1 2" key="1">
    <citation type="submission" date="2019-03" db="EMBL/GenBank/DDBJ databases">
        <authorList>
            <person name="Kox A.R. M."/>
        </authorList>
    </citation>
    <scope>NUCLEOTIDE SEQUENCE [LARGE SCALE GENOMIC DNA]</scope>
    <source>
        <strain evidence="1">MTUNDRAET4 annotated genome</strain>
    </source>
</reference>
<dbReference type="KEGG" id="mtun:MTUNDRAET4_0403"/>
<sequence length="42" mass="4535">MKREPIAPQNNVKANAALRDSRLFDPAPLNVLSPLRQAPPAG</sequence>